<dbReference type="RefSeq" id="XP_018295152.1">
    <property type="nucleotide sequence ID" value="XM_018430842.1"/>
</dbReference>
<keyword evidence="4" id="KW-1185">Reference proteome</keyword>
<gene>
    <name evidence="3" type="ORF">PHYBLDRAFT_142626</name>
</gene>
<evidence type="ECO:0000313" key="3">
    <source>
        <dbReference type="EMBL" id="OAD77112.1"/>
    </source>
</evidence>
<name>A0A162UMY7_PHYB8</name>
<evidence type="ECO:0000313" key="4">
    <source>
        <dbReference type="Proteomes" id="UP000077315"/>
    </source>
</evidence>
<feature type="region of interest" description="Disordered" evidence="2">
    <location>
        <begin position="286"/>
        <end position="314"/>
    </location>
</feature>
<dbReference type="VEuPathDB" id="FungiDB:PHYBLDRAFT_142626"/>
<feature type="region of interest" description="Disordered" evidence="2">
    <location>
        <begin position="47"/>
        <end position="68"/>
    </location>
</feature>
<dbReference type="GeneID" id="28991748"/>
<feature type="compositionally biased region" description="Polar residues" evidence="2">
    <location>
        <begin position="92"/>
        <end position="102"/>
    </location>
</feature>
<feature type="compositionally biased region" description="Polar residues" evidence="2">
    <location>
        <begin position="119"/>
        <end position="131"/>
    </location>
</feature>
<dbReference type="EMBL" id="KV440975">
    <property type="protein sequence ID" value="OAD77112.1"/>
    <property type="molecule type" value="Genomic_DNA"/>
</dbReference>
<feature type="compositionally biased region" description="Basic and acidic residues" evidence="2">
    <location>
        <begin position="104"/>
        <end position="116"/>
    </location>
</feature>
<protein>
    <submittedName>
        <fullName evidence="3">Uncharacterized protein</fullName>
    </submittedName>
</protein>
<dbReference type="Proteomes" id="UP000077315">
    <property type="component" value="Unassembled WGS sequence"/>
</dbReference>
<sequence length="428" mass="47759">MRQEHIPGYFVLDFDNTSSSSSSNNTNSNETTDFASTSVIALPTDDTTTVDSFSNSENLTSEDPPHSLTSLELFRHDDDLTTASVDADLEESTVTSANNGVDSISDHGGRDGRGVDQDSAVTPSQASNRPNYMSLINMPNTQLRGERWDQMTVTFKRLMNENGLNVGVPNDIITPKKLQYKWGDLKKNFHSIQRVLNGTRVGGGMGEERWPYYNHLFEILRDDPSVNLGVNVESMVRDRRHGITTSMTPRAEPAIAESQRNIEVAASSSVESSIISTSDTNIGTVTLNSTNCAGPSSRLPTRGTRRTREEYEEEYEEEIDATLFERLLGMHHENEERSREALQSLVTSMREENEAFRRDQRQQHQQMLEMLERTLRESDDRWLSVIAPFFNARNRNASCPVLAGAFAAFAALEGQLGSVWSGCLSMVS</sequence>
<dbReference type="InParanoid" id="A0A162UMY7"/>
<feature type="region of interest" description="Disordered" evidence="2">
    <location>
        <begin position="1"/>
        <end position="31"/>
    </location>
</feature>
<feature type="coiled-coil region" evidence="1">
    <location>
        <begin position="332"/>
        <end position="381"/>
    </location>
</feature>
<dbReference type="AlphaFoldDB" id="A0A162UMY7"/>
<evidence type="ECO:0000256" key="1">
    <source>
        <dbReference type="SAM" id="Coils"/>
    </source>
</evidence>
<feature type="compositionally biased region" description="Polar residues" evidence="2">
    <location>
        <begin position="47"/>
        <end position="61"/>
    </location>
</feature>
<feature type="compositionally biased region" description="Low complexity" evidence="2">
    <location>
        <begin position="16"/>
        <end position="31"/>
    </location>
</feature>
<reference evidence="4" key="1">
    <citation type="submission" date="2015-06" db="EMBL/GenBank/DDBJ databases">
        <title>Expansion of signal transduction pathways in fungi by whole-genome duplication.</title>
        <authorList>
            <consortium name="DOE Joint Genome Institute"/>
            <person name="Corrochano L.M."/>
            <person name="Kuo A."/>
            <person name="Marcet-Houben M."/>
            <person name="Polaino S."/>
            <person name="Salamov A."/>
            <person name="Villalobos J.M."/>
            <person name="Alvarez M.I."/>
            <person name="Avalos J."/>
            <person name="Benito E.P."/>
            <person name="Benoit I."/>
            <person name="Burger G."/>
            <person name="Camino L.P."/>
            <person name="Canovas D."/>
            <person name="Cerda-Olmedo E."/>
            <person name="Cheng J.-F."/>
            <person name="Dominguez A."/>
            <person name="Elias M."/>
            <person name="Eslava A.P."/>
            <person name="Glaser F."/>
            <person name="Grimwood J."/>
            <person name="Gutierrez G."/>
            <person name="Heitman J."/>
            <person name="Henrissat B."/>
            <person name="Iturriaga E.A."/>
            <person name="Lang B.F."/>
            <person name="Lavin J.L."/>
            <person name="Lee S."/>
            <person name="Li W."/>
            <person name="Lindquist E."/>
            <person name="Lopez-Garcia S."/>
            <person name="Luque E.M."/>
            <person name="Marcos A.T."/>
            <person name="Martin J."/>
            <person name="McCluskey K."/>
            <person name="Medina H.R."/>
            <person name="Miralles-Duran A."/>
            <person name="Miyazaki A."/>
            <person name="Munoz-Torres E."/>
            <person name="Oguiza J.A."/>
            <person name="Ohm R."/>
            <person name="Olmedo M."/>
            <person name="Orejas M."/>
            <person name="Ortiz-Castellanos L."/>
            <person name="Pisabarro A.G."/>
            <person name="Rodriguez-Romero J."/>
            <person name="Ruiz-Herrera J."/>
            <person name="Ruiz-Vazquez R."/>
            <person name="Sanz C."/>
            <person name="Schackwitz W."/>
            <person name="Schmutz J."/>
            <person name="Shahriari M."/>
            <person name="Shelest E."/>
            <person name="Silva-Franco F."/>
            <person name="Soanes D."/>
            <person name="Syed K."/>
            <person name="Tagua V.G."/>
            <person name="Talbot N.J."/>
            <person name="Thon M."/>
            <person name="De vries R.P."/>
            <person name="Wiebenga A."/>
            <person name="Yadav J.S."/>
            <person name="Braun E.L."/>
            <person name="Baker S."/>
            <person name="Garre V."/>
            <person name="Horwitz B."/>
            <person name="Torres-Martinez S."/>
            <person name="Idnurm A."/>
            <person name="Herrera-Estrella A."/>
            <person name="Gabaldon T."/>
            <person name="Grigoriev I.V."/>
        </authorList>
    </citation>
    <scope>NUCLEOTIDE SEQUENCE [LARGE SCALE GENOMIC DNA]</scope>
    <source>
        <strain evidence="4">NRRL 1555(-)</strain>
    </source>
</reference>
<accession>A0A162UMY7</accession>
<proteinExistence type="predicted"/>
<organism evidence="3 4">
    <name type="scientific">Phycomyces blakesleeanus (strain ATCC 8743b / DSM 1359 / FGSC 10004 / NBRC 33097 / NRRL 1555)</name>
    <dbReference type="NCBI Taxonomy" id="763407"/>
    <lineage>
        <taxon>Eukaryota</taxon>
        <taxon>Fungi</taxon>
        <taxon>Fungi incertae sedis</taxon>
        <taxon>Mucoromycota</taxon>
        <taxon>Mucoromycotina</taxon>
        <taxon>Mucoromycetes</taxon>
        <taxon>Mucorales</taxon>
        <taxon>Phycomycetaceae</taxon>
        <taxon>Phycomyces</taxon>
    </lineage>
</organism>
<evidence type="ECO:0000256" key="2">
    <source>
        <dbReference type="SAM" id="MobiDB-lite"/>
    </source>
</evidence>
<keyword evidence="1" id="KW-0175">Coiled coil</keyword>
<feature type="region of interest" description="Disordered" evidence="2">
    <location>
        <begin position="85"/>
        <end position="133"/>
    </location>
</feature>